<dbReference type="RefSeq" id="WP_118910575.1">
    <property type="nucleotide sequence ID" value="NZ_QOCS01000008.1"/>
</dbReference>
<reference evidence="5 6" key="1">
    <citation type="submission" date="2018-07" db="EMBL/GenBank/DDBJ databases">
        <title>Genome sequences of six Lactobacillus spp. isolated from bumble bee guts.</title>
        <authorList>
            <person name="Motta E.V.S."/>
            <person name="Moran N.A."/>
        </authorList>
    </citation>
    <scope>NUCLEOTIDE SEQUENCE [LARGE SCALE GENOMIC DNA]</scope>
    <source>
        <strain evidence="5 6">LV-8.1</strain>
    </source>
</reference>
<name>A0A3R7CLA5_9LACO</name>
<accession>A0A3R7CLA5</accession>
<keyword evidence="2" id="KW-0805">Transcription regulation</keyword>
<dbReference type="Proteomes" id="UP000284822">
    <property type="component" value="Unassembled WGS sequence"/>
</dbReference>
<dbReference type="NCBIfam" id="TIGR02698">
    <property type="entry name" value="CopY_TcrY"/>
    <property type="match status" value="1"/>
</dbReference>
<keyword evidence="4" id="KW-0804">Transcription</keyword>
<dbReference type="SUPFAM" id="SSF46785">
    <property type="entry name" value="Winged helix' DNA-binding domain"/>
    <property type="match status" value="1"/>
</dbReference>
<dbReference type="PIRSF" id="PIRSF019455">
    <property type="entry name" value="CopR_AtkY"/>
    <property type="match status" value="1"/>
</dbReference>
<sequence length="138" mass="15629">MEEISNAEWEVMRVVWTLKKATSQEIIANLSHSQWQPATIKTLIGRLVKKNCLAAKRQQRPFVYYPLIAENTALNQATMALFSHLCAMKKGQTIINLLKNTSLSQKDIQSMQLILQEKMQTAPKKIDCNCVVGGHNCE</sequence>
<dbReference type="InterPro" id="IPR036390">
    <property type="entry name" value="WH_DNA-bd_sf"/>
</dbReference>
<evidence type="ECO:0000256" key="4">
    <source>
        <dbReference type="ARBA" id="ARBA00023163"/>
    </source>
</evidence>
<evidence type="ECO:0000313" key="6">
    <source>
        <dbReference type="Proteomes" id="UP000284822"/>
    </source>
</evidence>
<dbReference type="InterPro" id="IPR014071">
    <property type="entry name" value="Cu_transp_CopY/TcrY"/>
</dbReference>
<organism evidence="5 6">
    <name type="scientific">Bombilactobacillus bombi</name>
    <dbReference type="NCBI Taxonomy" id="1303590"/>
    <lineage>
        <taxon>Bacteria</taxon>
        <taxon>Bacillati</taxon>
        <taxon>Bacillota</taxon>
        <taxon>Bacilli</taxon>
        <taxon>Lactobacillales</taxon>
        <taxon>Lactobacillaceae</taxon>
        <taxon>Bombilactobacillus</taxon>
    </lineage>
</organism>
<dbReference type="GO" id="GO:0003677">
    <property type="term" value="F:DNA binding"/>
    <property type="evidence" value="ECO:0007669"/>
    <property type="project" value="UniProtKB-KW"/>
</dbReference>
<evidence type="ECO:0000256" key="1">
    <source>
        <dbReference type="ARBA" id="ARBA00011046"/>
    </source>
</evidence>
<dbReference type="InterPro" id="IPR036388">
    <property type="entry name" value="WH-like_DNA-bd_sf"/>
</dbReference>
<keyword evidence="3" id="KW-0238">DNA-binding</keyword>
<dbReference type="InterPro" id="IPR005650">
    <property type="entry name" value="BlaI_family"/>
</dbReference>
<protein>
    <submittedName>
        <fullName evidence="5">CopY/TcrY family copper transport repressor</fullName>
    </submittedName>
</protein>
<dbReference type="GO" id="GO:0045892">
    <property type="term" value="P:negative regulation of DNA-templated transcription"/>
    <property type="evidence" value="ECO:0007669"/>
    <property type="project" value="InterPro"/>
</dbReference>
<dbReference type="Gene3D" id="1.10.10.10">
    <property type="entry name" value="Winged helix-like DNA-binding domain superfamily/Winged helix DNA-binding domain"/>
    <property type="match status" value="1"/>
</dbReference>
<evidence type="ECO:0000256" key="3">
    <source>
        <dbReference type="ARBA" id="ARBA00023125"/>
    </source>
</evidence>
<dbReference type="AlphaFoldDB" id="A0A3R7CLA5"/>
<comment type="similarity">
    <text evidence="1">Belongs to the BlaI transcriptional regulatory family.</text>
</comment>
<dbReference type="EMBL" id="QOCS01000008">
    <property type="protein sequence ID" value="RHW47416.1"/>
    <property type="molecule type" value="Genomic_DNA"/>
</dbReference>
<proteinExistence type="inferred from homology"/>
<evidence type="ECO:0000313" key="5">
    <source>
        <dbReference type="EMBL" id="RHW47416.1"/>
    </source>
</evidence>
<comment type="caution">
    <text evidence="5">The sequence shown here is derived from an EMBL/GenBank/DDBJ whole genome shotgun (WGS) entry which is preliminary data.</text>
</comment>
<gene>
    <name evidence="5" type="ORF">DS832_04530</name>
</gene>
<dbReference type="Pfam" id="PF03965">
    <property type="entry name" value="Penicillinase_R"/>
    <property type="match status" value="1"/>
</dbReference>
<evidence type="ECO:0000256" key="2">
    <source>
        <dbReference type="ARBA" id="ARBA00023015"/>
    </source>
</evidence>